<dbReference type="InterPro" id="IPR002139">
    <property type="entry name" value="Ribo/fructo_kinase"/>
</dbReference>
<dbReference type="GO" id="GO:0006796">
    <property type="term" value="P:phosphate-containing compound metabolic process"/>
    <property type="evidence" value="ECO:0007669"/>
    <property type="project" value="UniProtKB-ARBA"/>
</dbReference>
<reference evidence="4 5" key="1">
    <citation type="submission" date="2019-02" db="EMBL/GenBank/DDBJ databases">
        <title>Kribbella capetownensis sp. nov. and Kribbella speibonae sp. nov., isolated from soil.</title>
        <authorList>
            <person name="Curtis S.M."/>
            <person name="Norton I."/>
            <person name="Everest G.J."/>
            <person name="Meyers P.R."/>
        </authorList>
    </citation>
    <scope>NUCLEOTIDE SEQUENCE [LARGE SCALE GENOMIC DNA]</scope>
    <source>
        <strain evidence="4 5">DSM 27082</strain>
    </source>
</reference>
<dbReference type="PANTHER" id="PTHR10584:SF166">
    <property type="entry name" value="RIBOKINASE"/>
    <property type="match status" value="1"/>
</dbReference>
<gene>
    <name evidence="4" type="ORF">E0H50_27560</name>
</gene>
<keyword evidence="2" id="KW-0418">Kinase</keyword>
<dbReference type="PRINTS" id="PR00990">
    <property type="entry name" value="RIBOKINASE"/>
</dbReference>
<keyword evidence="5" id="KW-1185">Reference proteome</keyword>
<dbReference type="Pfam" id="PF00294">
    <property type="entry name" value="PfkB"/>
    <property type="match status" value="1"/>
</dbReference>
<dbReference type="AlphaFoldDB" id="A0A4R0I8T4"/>
<dbReference type="InterPro" id="IPR011611">
    <property type="entry name" value="PfkB_dom"/>
</dbReference>
<name>A0A4R0I8T4_9ACTN</name>
<dbReference type="Gene3D" id="3.40.1190.20">
    <property type="match status" value="1"/>
</dbReference>
<dbReference type="PANTHER" id="PTHR10584">
    <property type="entry name" value="SUGAR KINASE"/>
    <property type="match status" value="1"/>
</dbReference>
<organism evidence="4 5">
    <name type="scientific">Kribbella sindirgiensis</name>
    <dbReference type="NCBI Taxonomy" id="1124744"/>
    <lineage>
        <taxon>Bacteria</taxon>
        <taxon>Bacillati</taxon>
        <taxon>Actinomycetota</taxon>
        <taxon>Actinomycetes</taxon>
        <taxon>Propionibacteriales</taxon>
        <taxon>Kribbellaceae</taxon>
        <taxon>Kribbella</taxon>
    </lineage>
</organism>
<evidence type="ECO:0000313" key="5">
    <source>
        <dbReference type="Proteomes" id="UP000292695"/>
    </source>
</evidence>
<keyword evidence="1" id="KW-0808">Transferase</keyword>
<sequence length="515" mass="56140">MRACGRKTGWRRMLDSGDSQPEKVRVLANSLEKLRTHGGLTADRLRADRTGVSSPLLSLAATRRYANVHELDLPDAAVALVCDCVRDDLYDSQRIVADAVLGLGVLGQPLTDAGIEAHVTRALYELALGRRRETLLSHWHPLHAALSVAPIPAPSDRYLRGTTELAVLRELAYQLARRDIYSVGAKNVVRTDTGPASDNSARGRVVVVGGAVMDATFRTKQLPAPETSTEALGFSLSPGGKGLMQAVASARLGLHTSLVAAVATDRFGDAIVDYLEREHVDTSLLKRVPNADTPFTGVFQQQLGDSIAVNWRNEKQIRLESRDVFDRREELAGSDVLLVTFEVPRDTLEDTVALAHDRSDDRPIVIVTPGQPYTDDEVSADTLAQIDYLVAHAWELEPFARHSAFDPDSVARTLLAFGVKTLCLLVTGGCNAYSRPMRDVLRVAAPPAIYKESSVARDAFCAALAAQLIDNESKFSEDVARWATAAMSCAASDFPRRNSLPTRRRINDLLEASQL</sequence>
<dbReference type="Proteomes" id="UP000292695">
    <property type="component" value="Unassembled WGS sequence"/>
</dbReference>
<comment type="caution">
    <text evidence="4">The sequence shown here is derived from an EMBL/GenBank/DDBJ whole genome shotgun (WGS) entry which is preliminary data.</text>
</comment>
<dbReference type="GO" id="GO:0016301">
    <property type="term" value="F:kinase activity"/>
    <property type="evidence" value="ECO:0007669"/>
    <property type="project" value="UniProtKB-KW"/>
</dbReference>
<proteinExistence type="predicted"/>
<protein>
    <recommendedName>
        <fullName evidence="3">Carbohydrate kinase PfkB domain-containing protein</fullName>
    </recommendedName>
</protein>
<evidence type="ECO:0000256" key="1">
    <source>
        <dbReference type="ARBA" id="ARBA00022679"/>
    </source>
</evidence>
<dbReference type="EMBL" id="SJKA01000010">
    <property type="protein sequence ID" value="TCC29363.1"/>
    <property type="molecule type" value="Genomic_DNA"/>
</dbReference>
<evidence type="ECO:0000256" key="2">
    <source>
        <dbReference type="ARBA" id="ARBA00022777"/>
    </source>
</evidence>
<evidence type="ECO:0000313" key="4">
    <source>
        <dbReference type="EMBL" id="TCC29363.1"/>
    </source>
</evidence>
<feature type="domain" description="Carbohydrate kinase PfkB" evidence="3">
    <location>
        <begin position="204"/>
        <end position="502"/>
    </location>
</feature>
<dbReference type="OrthoDB" id="4554146at2"/>
<dbReference type="SUPFAM" id="SSF53613">
    <property type="entry name" value="Ribokinase-like"/>
    <property type="match status" value="1"/>
</dbReference>
<accession>A0A4R0I8T4</accession>
<evidence type="ECO:0000259" key="3">
    <source>
        <dbReference type="Pfam" id="PF00294"/>
    </source>
</evidence>
<dbReference type="InterPro" id="IPR029056">
    <property type="entry name" value="Ribokinase-like"/>
</dbReference>